<evidence type="ECO:0000259" key="10">
    <source>
        <dbReference type="PROSITE" id="PS50111"/>
    </source>
</evidence>
<dbReference type="Pfam" id="PF00672">
    <property type="entry name" value="HAMP"/>
    <property type="match status" value="1"/>
</dbReference>
<dbReference type="InterPro" id="IPR003660">
    <property type="entry name" value="HAMP_dom"/>
</dbReference>
<dbReference type="EMBL" id="LGRV01000003">
    <property type="protein sequence ID" value="KOS69202.1"/>
    <property type="molecule type" value="Genomic_DNA"/>
</dbReference>
<dbReference type="SMART" id="SM00304">
    <property type="entry name" value="HAMP"/>
    <property type="match status" value="1"/>
</dbReference>
<evidence type="ECO:0000256" key="4">
    <source>
        <dbReference type="ARBA" id="ARBA00022989"/>
    </source>
</evidence>
<dbReference type="Gene3D" id="6.10.340.10">
    <property type="match status" value="1"/>
</dbReference>
<dbReference type="PROSITE" id="PS50111">
    <property type="entry name" value="CHEMOTAXIS_TRANSDUC_2"/>
    <property type="match status" value="1"/>
</dbReference>
<protein>
    <recommendedName>
        <fullName evidence="14">Chemotaxis protein</fullName>
    </recommendedName>
</protein>
<evidence type="ECO:0000256" key="6">
    <source>
        <dbReference type="ARBA" id="ARBA00023224"/>
    </source>
</evidence>
<dbReference type="InterPro" id="IPR033463">
    <property type="entry name" value="sCache_3"/>
</dbReference>
<reference evidence="13" key="1">
    <citation type="submission" date="2015-07" db="EMBL/GenBank/DDBJ databases">
        <title>Fjat-14205 dsm 2895.</title>
        <authorList>
            <person name="Liu B."/>
            <person name="Wang J."/>
            <person name="Zhu Y."/>
            <person name="Liu G."/>
            <person name="Chen Q."/>
            <person name="Chen Z."/>
            <person name="Lan J."/>
            <person name="Che J."/>
            <person name="Ge C."/>
            <person name="Shi H."/>
            <person name="Pan Z."/>
            <person name="Liu X."/>
        </authorList>
    </citation>
    <scope>NUCLEOTIDE SEQUENCE [LARGE SCALE GENOMIC DNA]</scope>
    <source>
        <strain evidence="13">DSM 25560</strain>
    </source>
</reference>
<evidence type="ECO:0000313" key="12">
    <source>
        <dbReference type="EMBL" id="KOS69202.1"/>
    </source>
</evidence>
<dbReference type="SMART" id="SM00283">
    <property type="entry name" value="MA"/>
    <property type="match status" value="1"/>
</dbReference>
<dbReference type="PANTHER" id="PTHR32089:SF112">
    <property type="entry name" value="LYSOZYME-LIKE PROTEIN-RELATED"/>
    <property type="match status" value="1"/>
</dbReference>
<evidence type="ECO:0000256" key="7">
    <source>
        <dbReference type="ARBA" id="ARBA00029447"/>
    </source>
</evidence>
<dbReference type="PANTHER" id="PTHR32089">
    <property type="entry name" value="METHYL-ACCEPTING CHEMOTAXIS PROTEIN MCPB"/>
    <property type="match status" value="1"/>
</dbReference>
<keyword evidence="3 9" id="KW-0812">Transmembrane</keyword>
<organism evidence="12 13">
    <name type="scientific">Lysinibacillus contaminans</name>
    <dbReference type="NCBI Taxonomy" id="1293441"/>
    <lineage>
        <taxon>Bacteria</taxon>
        <taxon>Bacillati</taxon>
        <taxon>Bacillota</taxon>
        <taxon>Bacilli</taxon>
        <taxon>Bacillales</taxon>
        <taxon>Bacillaceae</taxon>
        <taxon>Lysinibacillus</taxon>
    </lineage>
</organism>
<dbReference type="InterPro" id="IPR004089">
    <property type="entry name" value="MCPsignal_dom"/>
</dbReference>
<feature type="domain" description="HAMP" evidence="11">
    <location>
        <begin position="205"/>
        <end position="259"/>
    </location>
</feature>
<dbReference type="Pfam" id="PF17202">
    <property type="entry name" value="sCache_3_3"/>
    <property type="match status" value="1"/>
</dbReference>
<feature type="transmembrane region" description="Helical" evidence="9">
    <location>
        <begin position="181"/>
        <end position="204"/>
    </location>
</feature>
<proteinExistence type="inferred from homology"/>
<keyword evidence="5 9" id="KW-0472">Membrane</keyword>
<evidence type="ECO:0000256" key="8">
    <source>
        <dbReference type="PROSITE-ProRule" id="PRU00284"/>
    </source>
</evidence>
<evidence type="ECO:0000256" key="3">
    <source>
        <dbReference type="ARBA" id="ARBA00022692"/>
    </source>
</evidence>
<dbReference type="InterPro" id="IPR029151">
    <property type="entry name" value="Sensor-like_sf"/>
</dbReference>
<dbReference type="SUPFAM" id="SSF103190">
    <property type="entry name" value="Sensory domain-like"/>
    <property type="match status" value="1"/>
</dbReference>
<evidence type="ECO:0000259" key="11">
    <source>
        <dbReference type="PROSITE" id="PS50885"/>
    </source>
</evidence>
<name>A0ABR5K2N2_9BACI</name>
<keyword evidence="13" id="KW-1185">Reference proteome</keyword>
<dbReference type="RefSeq" id="WP_053584064.1">
    <property type="nucleotide sequence ID" value="NZ_LGRV01000003.1"/>
</dbReference>
<dbReference type="Proteomes" id="UP000050668">
    <property type="component" value="Unassembled WGS sequence"/>
</dbReference>
<comment type="subcellular location">
    <subcellularLocation>
        <location evidence="1">Cell membrane</location>
        <topology evidence="1">Multi-pass membrane protein</topology>
    </subcellularLocation>
</comment>
<evidence type="ECO:0000256" key="5">
    <source>
        <dbReference type="ARBA" id="ARBA00023136"/>
    </source>
</evidence>
<dbReference type="CDD" id="cd06225">
    <property type="entry name" value="HAMP"/>
    <property type="match status" value="1"/>
</dbReference>
<dbReference type="PROSITE" id="PS50885">
    <property type="entry name" value="HAMP"/>
    <property type="match status" value="1"/>
</dbReference>
<gene>
    <name evidence="12" type="ORF">AEA09_12015</name>
</gene>
<evidence type="ECO:0000313" key="13">
    <source>
        <dbReference type="Proteomes" id="UP000050668"/>
    </source>
</evidence>
<dbReference type="CDD" id="cd11386">
    <property type="entry name" value="MCP_signal"/>
    <property type="match status" value="1"/>
</dbReference>
<dbReference type="SUPFAM" id="SSF58104">
    <property type="entry name" value="Methyl-accepting chemotaxis protein (MCP) signaling domain"/>
    <property type="match status" value="1"/>
</dbReference>
<sequence length="564" mass="59936">MKNLSMQNKLSSLIIAILLFVLITVGIVNTSQMKSTLVEEYNARLGQIFALSQYNLDRTLPGDWHLENSELFKGNAKIADQTALIDKLGELSDAAITIFSGDTRINTNIQVNGERLIGTTADSTVTEVVLQQGNNYNGTAQVAGEPYLTQYKPIKSADGKTIGMLFAGVPSSEIDAIAQKMLLKMAALALIAGIIAVIAGILFVRGIVKPLKRLIVQLETISAGKGDLTQQLEVSSKDEIGAVATAFNAMLATLGAMMRDVNDTATQVSASSAELSATAASSTATTEKMTASMQQLASGADTQRHGANENAEAMEDIASGIHLVTEANAEVSTYVSDAFDTAKHGEETVQAMQAQMMTMTNAVHDSTSSITTLNTHADDIGKIVEVIHAIADQTNLLALNASIEAARAGEHGKGFAVVAEEVRKLAEQSKTSAAQITNTVHTMQQLSKDASEHMQQSEQEALASADIVHTTSVAFAEITTKVTLVTNKIQEVSSIAEELYARIEQANASTQMMAEIASGAGQQANSVTQIAESNLHSMEDINGAANRLAKNAETLQTLILQFKY</sequence>
<accession>A0ABR5K2N2</accession>
<comment type="similarity">
    <text evidence="7">Belongs to the methyl-accepting chemotaxis (MCP) protein family.</text>
</comment>
<dbReference type="Gene3D" id="1.10.287.950">
    <property type="entry name" value="Methyl-accepting chemotaxis protein"/>
    <property type="match status" value="1"/>
</dbReference>
<evidence type="ECO:0000256" key="1">
    <source>
        <dbReference type="ARBA" id="ARBA00004651"/>
    </source>
</evidence>
<dbReference type="Pfam" id="PF00015">
    <property type="entry name" value="MCPsignal"/>
    <property type="match status" value="1"/>
</dbReference>
<evidence type="ECO:0008006" key="14">
    <source>
        <dbReference type="Google" id="ProtNLM"/>
    </source>
</evidence>
<keyword evidence="6 8" id="KW-0807">Transducer</keyword>
<evidence type="ECO:0000256" key="9">
    <source>
        <dbReference type="SAM" id="Phobius"/>
    </source>
</evidence>
<keyword evidence="2" id="KW-1003">Cell membrane</keyword>
<comment type="caution">
    <text evidence="12">The sequence shown here is derived from an EMBL/GenBank/DDBJ whole genome shotgun (WGS) entry which is preliminary data.</text>
</comment>
<evidence type="ECO:0000256" key="2">
    <source>
        <dbReference type="ARBA" id="ARBA00022475"/>
    </source>
</evidence>
<feature type="domain" description="Methyl-accepting transducer" evidence="10">
    <location>
        <begin position="278"/>
        <end position="514"/>
    </location>
</feature>
<keyword evidence="4 9" id="KW-1133">Transmembrane helix</keyword>